<gene>
    <name evidence="1" type="ORF">AOE01nite_18000</name>
</gene>
<dbReference type="EMBL" id="BJYG01000021">
    <property type="protein sequence ID" value="GEN63576.1"/>
    <property type="molecule type" value="Genomic_DNA"/>
</dbReference>
<keyword evidence="2" id="KW-1185">Reference proteome</keyword>
<dbReference type="Proteomes" id="UP000321746">
    <property type="component" value="Unassembled WGS sequence"/>
</dbReference>
<evidence type="ECO:0000313" key="2">
    <source>
        <dbReference type="Proteomes" id="UP000321746"/>
    </source>
</evidence>
<dbReference type="OrthoDB" id="7270142at2"/>
<proteinExistence type="predicted"/>
<dbReference type="RefSeq" id="WP_146888316.1">
    <property type="nucleotide sequence ID" value="NZ_BJYG01000021.1"/>
</dbReference>
<protein>
    <recommendedName>
        <fullName evidence="3">HTH cro/C1-type domain-containing protein</fullName>
    </recommendedName>
</protein>
<accession>A0A511XKX2</accession>
<evidence type="ECO:0008006" key="3">
    <source>
        <dbReference type="Google" id="ProtNLM"/>
    </source>
</evidence>
<dbReference type="AlphaFoldDB" id="A0A511XKX2"/>
<evidence type="ECO:0000313" key="1">
    <source>
        <dbReference type="EMBL" id="GEN63576.1"/>
    </source>
</evidence>
<comment type="caution">
    <text evidence="1">The sequence shown here is derived from an EMBL/GenBank/DDBJ whole genome shotgun (WGS) entry which is preliminary data.</text>
</comment>
<sequence>MTRHYYRMEIDEFIKRYDAALVAAGLSNRKATEMAGVKEDTTRNPRRKGTSPDVLSVIQLAHVLGVPPFHFLEPLGITPDILSSAEVEENSLHNDEELTLLRIWRKLDEPKRRSWLLLLDQSASDSSDAA</sequence>
<name>A0A511XKX2_9PROT</name>
<reference evidence="1 2" key="1">
    <citation type="submission" date="2019-07" db="EMBL/GenBank/DDBJ databases">
        <title>Whole genome shotgun sequence of Acetobacter oeni NBRC 105207.</title>
        <authorList>
            <person name="Hosoyama A."/>
            <person name="Uohara A."/>
            <person name="Ohji S."/>
            <person name="Ichikawa N."/>
        </authorList>
    </citation>
    <scope>NUCLEOTIDE SEQUENCE [LARGE SCALE GENOMIC DNA]</scope>
    <source>
        <strain evidence="1 2">NBRC 105207</strain>
    </source>
</reference>
<organism evidence="1 2">
    <name type="scientific">Acetobacter oeni</name>
    <dbReference type="NCBI Taxonomy" id="304077"/>
    <lineage>
        <taxon>Bacteria</taxon>
        <taxon>Pseudomonadati</taxon>
        <taxon>Pseudomonadota</taxon>
        <taxon>Alphaproteobacteria</taxon>
        <taxon>Acetobacterales</taxon>
        <taxon>Acetobacteraceae</taxon>
        <taxon>Acetobacter</taxon>
    </lineage>
</organism>